<keyword evidence="2" id="KW-0645">Protease</keyword>
<dbReference type="Pfam" id="PF01244">
    <property type="entry name" value="Peptidase_M19"/>
    <property type="match status" value="1"/>
</dbReference>
<dbReference type="GO" id="GO:0016805">
    <property type="term" value="F:dipeptidase activity"/>
    <property type="evidence" value="ECO:0007669"/>
    <property type="project" value="UniProtKB-KW"/>
</dbReference>
<accession>A0ABP1WQ22</accession>
<keyword evidence="2" id="KW-0378">Hydrolase</keyword>
<dbReference type="PANTHER" id="PTHR10443:SF12">
    <property type="entry name" value="DIPEPTIDASE"/>
    <property type="match status" value="1"/>
</dbReference>
<dbReference type="EC" id="3.4.13.19" evidence="2"/>
<dbReference type="Proteomes" id="UP000049077">
    <property type="component" value="Unassembled WGS sequence"/>
</dbReference>
<evidence type="ECO:0000313" key="3">
    <source>
        <dbReference type="Proteomes" id="UP000049077"/>
    </source>
</evidence>
<name>A0ABP1WQ22_9VIBR</name>
<dbReference type="InterPro" id="IPR008257">
    <property type="entry name" value="Pept_M19"/>
</dbReference>
<dbReference type="InterPro" id="IPR032466">
    <property type="entry name" value="Metal_Hydrolase"/>
</dbReference>
<dbReference type="PANTHER" id="PTHR10443">
    <property type="entry name" value="MICROSOMAL DIPEPTIDASE"/>
    <property type="match status" value="1"/>
</dbReference>
<dbReference type="PROSITE" id="PS51365">
    <property type="entry name" value="RENAL_DIPEPTIDASE_2"/>
    <property type="match status" value="1"/>
</dbReference>
<dbReference type="RefSeq" id="WP_048658636.1">
    <property type="nucleotide sequence ID" value="NZ_CAWMAN010000026.1"/>
</dbReference>
<organism evidence="2 3">
    <name type="scientific">Vibrio crassostreae</name>
    <dbReference type="NCBI Taxonomy" id="246167"/>
    <lineage>
        <taxon>Bacteria</taxon>
        <taxon>Pseudomonadati</taxon>
        <taxon>Pseudomonadota</taxon>
        <taxon>Gammaproteobacteria</taxon>
        <taxon>Vibrionales</taxon>
        <taxon>Vibrionaceae</taxon>
        <taxon>Vibrio</taxon>
    </lineage>
</organism>
<dbReference type="EMBL" id="CCJX01000059">
    <property type="protein sequence ID" value="CDT12336.1"/>
    <property type="molecule type" value="Genomic_DNA"/>
</dbReference>
<feature type="signal peptide" evidence="1">
    <location>
        <begin position="1"/>
        <end position="20"/>
    </location>
</feature>
<protein>
    <submittedName>
        <fullName evidence="2">Membrane dipeptidase</fullName>
        <ecNumber evidence="2">3.4.13.19</ecNumber>
    </submittedName>
</protein>
<sequence length="418" mass="45948">MKLSQITIALTASLSMSVFAHDIGHEHEHVDGGWNSKAGFVSDVDYQANLFNTRGKDEETIIKRSIWLAEKYDLKRTPEQVARANKARRKYEKAIAINSILPSSVGIIGNTHDNFTKAVKRNQDAGITLASATVYAFPGSLDEGVTAYDVIAASDEVVAEQNMKKVDTTDDIRSAKREGSMAVMYNTQGADFVAEDMDYHAHHAYEKGMRTMNFTYNNNNMLAGGGTEQNLGLTELGQEWVTTAQSNNIVVDVSHSSNQAAIEAAKVATKPIIASHSNAKGLWDVSRNISDEAIRAIGSTGGAICPTGVGMFLNKEADASPERYVEHVVYIADMIGKDKVCFSTDYVHNILDYYKRDIANTDVYPPELGFGAPISNIAAENIWDVAAILEDKYGWNEKEVLGFLGENLMRVYQANWKV</sequence>
<reference evidence="2 3" key="1">
    <citation type="submission" date="2014-06" db="EMBL/GenBank/DDBJ databases">
        <authorList>
            <person name="Le Roux F."/>
        </authorList>
    </citation>
    <scope>NUCLEOTIDE SEQUENCE [LARGE SCALE GENOMIC DNA]</scope>
    <source>
        <strain evidence="2 3">J5-4</strain>
    </source>
</reference>
<gene>
    <name evidence="2" type="ORF">VCR4J5_1510168</name>
</gene>
<evidence type="ECO:0000313" key="2">
    <source>
        <dbReference type="EMBL" id="CDT12336.1"/>
    </source>
</evidence>
<keyword evidence="3" id="KW-1185">Reference proteome</keyword>
<dbReference type="SUPFAM" id="SSF51556">
    <property type="entry name" value="Metallo-dependent hydrolases"/>
    <property type="match status" value="1"/>
</dbReference>
<comment type="caution">
    <text evidence="2">The sequence shown here is derived from an EMBL/GenBank/DDBJ whole genome shotgun (WGS) entry which is preliminary data.</text>
</comment>
<feature type="chain" id="PRO_5047242875" evidence="1">
    <location>
        <begin position="21"/>
        <end position="418"/>
    </location>
</feature>
<keyword evidence="1" id="KW-0732">Signal</keyword>
<keyword evidence="2" id="KW-0224">Dipeptidase</keyword>
<dbReference type="Gene3D" id="3.20.20.140">
    <property type="entry name" value="Metal-dependent hydrolases"/>
    <property type="match status" value="1"/>
</dbReference>
<evidence type="ECO:0000256" key="1">
    <source>
        <dbReference type="SAM" id="SignalP"/>
    </source>
</evidence>
<proteinExistence type="predicted"/>